<accession>A0A9W7CQM5</accession>
<organism evidence="1 2">
    <name type="scientific">Phytophthora fragariaefolia</name>
    <dbReference type="NCBI Taxonomy" id="1490495"/>
    <lineage>
        <taxon>Eukaryota</taxon>
        <taxon>Sar</taxon>
        <taxon>Stramenopiles</taxon>
        <taxon>Oomycota</taxon>
        <taxon>Peronosporomycetes</taxon>
        <taxon>Peronosporales</taxon>
        <taxon>Peronosporaceae</taxon>
        <taxon>Phytophthora</taxon>
    </lineage>
</organism>
<comment type="caution">
    <text evidence="1">The sequence shown here is derived from an EMBL/GenBank/DDBJ whole genome shotgun (WGS) entry which is preliminary data.</text>
</comment>
<name>A0A9W7CQM5_9STRA</name>
<dbReference type="AlphaFoldDB" id="A0A9W7CQM5"/>
<dbReference type="EMBL" id="BSXT01001127">
    <property type="protein sequence ID" value="GMF38996.1"/>
    <property type="molecule type" value="Genomic_DNA"/>
</dbReference>
<protein>
    <submittedName>
        <fullName evidence="1">Unnamed protein product</fullName>
    </submittedName>
</protein>
<evidence type="ECO:0000313" key="1">
    <source>
        <dbReference type="EMBL" id="GMF38996.1"/>
    </source>
</evidence>
<dbReference type="Proteomes" id="UP001165121">
    <property type="component" value="Unassembled WGS sequence"/>
</dbReference>
<reference evidence="1" key="1">
    <citation type="submission" date="2023-04" db="EMBL/GenBank/DDBJ databases">
        <title>Phytophthora fragariaefolia NBRC 109709.</title>
        <authorList>
            <person name="Ichikawa N."/>
            <person name="Sato H."/>
            <person name="Tonouchi N."/>
        </authorList>
    </citation>
    <scope>NUCLEOTIDE SEQUENCE</scope>
    <source>
        <strain evidence="1">NBRC 109709</strain>
    </source>
</reference>
<keyword evidence="2" id="KW-1185">Reference proteome</keyword>
<gene>
    <name evidence="1" type="ORF">Pfra01_001143800</name>
</gene>
<proteinExistence type="predicted"/>
<dbReference type="OrthoDB" id="126027at2759"/>
<evidence type="ECO:0000313" key="2">
    <source>
        <dbReference type="Proteomes" id="UP001165121"/>
    </source>
</evidence>
<sequence>MAGGVTSAVRNVPIHSRSVQHFAGRIEIENALVVELACPFGWTGSPGEYEVIGGAIALVHGSHGNRDDPTVFFNYHWVDDHSNVAADVGTNCEDMGRSLRYAMTAILGSGAVNEDKFTEWNTRQKILGLQFDTIAETIAIPAVKIAKARNLVASALAEPDVVVEMDACDHGLCALDTKANIALTYRFSPHELQPFARFKTGEANGSTSIFGTCSPAHLLPANGANGVPGGPRVLRKDVAPSTYIFVSTILRPWPGKTALRHVTPAPKTLSGCPDTGRAISTSVSRLPILPGSTTPAQTPARALQLTRFTLPSLRN</sequence>